<dbReference type="Pfam" id="PF01762">
    <property type="entry name" value="Galactosyl_T"/>
    <property type="match status" value="1"/>
</dbReference>
<dbReference type="GO" id="GO:0006629">
    <property type="term" value="P:lipid metabolic process"/>
    <property type="evidence" value="ECO:0007669"/>
    <property type="project" value="UniProtKB-KW"/>
</dbReference>
<reference evidence="14" key="2">
    <citation type="submission" date="2025-09" db="UniProtKB">
        <authorList>
            <consortium name="Ensembl"/>
        </authorList>
    </citation>
    <scope>IDENTIFICATION</scope>
</reference>
<dbReference type="FunFam" id="3.90.550.50:FF:000001">
    <property type="entry name" value="Hexosyltransferase"/>
    <property type="match status" value="1"/>
</dbReference>
<evidence type="ECO:0000313" key="15">
    <source>
        <dbReference type="Proteomes" id="UP000264820"/>
    </source>
</evidence>
<evidence type="ECO:0000256" key="4">
    <source>
        <dbReference type="ARBA" id="ARBA00022676"/>
    </source>
</evidence>
<dbReference type="EC" id="2.4.1.-" evidence="13"/>
<keyword evidence="15" id="KW-1185">Reference proteome</keyword>
<evidence type="ECO:0000256" key="7">
    <source>
        <dbReference type="ARBA" id="ARBA00022968"/>
    </source>
</evidence>
<keyword evidence="6" id="KW-0812">Transmembrane</keyword>
<dbReference type="AlphaFoldDB" id="A0A3Q3DM03"/>
<evidence type="ECO:0000256" key="10">
    <source>
        <dbReference type="ARBA" id="ARBA00023098"/>
    </source>
</evidence>
<dbReference type="Gene3D" id="3.90.550.50">
    <property type="match status" value="1"/>
</dbReference>
<sequence>MRVGDLWAMWVCFFRSLVKLLTLTILVAIVLSALRNATVKEVTKPSPLPAEEYRLLSPETYSYIFNQPDACKKGSPFLVFMVPVAPLDSSARDAIRETWGAAGQSTITLFYMGVPKEGQVKSIQDKLEEESNNYSDVIQMNFLDSYENLTIKSMMIMNWLATYCPNATYAMKVDADIFVNVFFLVRLLSSSPRNNYIAGSVISDGKPRRDRNSKWHLSKHLYPEDNFPSYVSGAGYVFSIDMAAKVSWASRFVRRIPIEDAYVGLCLHVLGVQPVPSRSWLVFGRNLFEIRNLDYDRCTFARLVLVNGFQPSRLRQAETTCFS</sequence>
<evidence type="ECO:0000256" key="13">
    <source>
        <dbReference type="RuleBase" id="RU363063"/>
    </source>
</evidence>
<organism evidence="14 15">
    <name type="scientific">Hippocampus comes</name>
    <name type="common">Tiger tail seahorse</name>
    <dbReference type="NCBI Taxonomy" id="109280"/>
    <lineage>
        <taxon>Eukaryota</taxon>
        <taxon>Metazoa</taxon>
        <taxon>Chordata</taxon>
        <taxon>Craniata</taxon>
        <taxon>Vertebrata</taxon>
        <taxon>Euteleostomi</taxon>
        <taxon>Actinopterygii</taxon>
        <taxon>Neopterygii</taxon>
        <taxon>Teleostei</taxon>
        <taxon>Neoteleostei</taxon>
        <taxon>Acanthomorphata</taxon>
        <taxon>Syngnathiaria</taxon>
        <taxon>Syngnathiformes</taxon>
        <taxon>Syngnathoidei</taxon>
        <taxon>Syngnathidae</taxon>
        <taxon>Hippocampus</taxon>
    </lineage>
</organism>
<evidence type="ECO:0000256" key="6">
    <source>
        <dbReference type="ARBA" id="ARBA00022692"/>
    </source>
</evidence>
<keyword evidence="9 13" id="KW-0333">Golgi apparatus</keyword>
<dbReference type="STRING" id="109280.ENSHCOP00000015495"/>
<dbReference type="GO" id="GO:0008499">
    <property type="term" value="F:N-acetyl-beta-D-glucosaminide beta-(1,3)-galactosyltransferase activity"/>
    <property type="evidence" value="ECO:0007669"/>
    <property type="project" value="TreeGrafter"/>
</dbReference>
<keyword evidence="4 13" id="KW-0328">Glycosyltransferase</keyword>
<dbReference type="OMA" id="KYDRCTF"/>
<dbReference type="GeneTree" id="ENSGT00940000164876"/>
<evidence type="ECO:0000256" key="2">
    <source>
        <dbReference type="ARBA" id="ARBA00004922"/>
    </source>
</evidence>
<evidence type="ECO:0000256" key="12">
    <source>
        <dbReference type="ARBA" id="ARBA00023180"/>
    </source>
</evidence>
<protein>
    <recommendedName>
        <fullName evidence="13">Hexosyltransferase</fullName>
        <ecNumber evidence="13">2.4.1.-</ecNumber>
    </recommendedName>
</protein>
<keyword evidence="5" id="KW-0808">Transferase</keyword>
<dbReference type="PANTHER" id="PTHR11214:SF361">
    <property type="entry name" value="HEXOSYLTRANSFERASE"/>
    <property type="match status" value="1"/>
</dbReference>
<reference evidence="14" key="1">
    <citation type="submission" date="2025-08" db="UniProtKB">
        <authorList>
            <consortium name="Ensembl"/>
        </authorList>
    </citation>
    <scope>IDENTIFICATION</scope>
</reference>
<evidence type="ECO:0000256" key="1">
    <source>
        <dbReference type="ARBA" id="ARBA00004323"/>
    </source>
</evidence>
<dbReference type="GO" id="GO:0000139">
    <property type="term" value="C:Golgi membrane"/>
    <property type="evidence" value="ECO:0007669"/>
    <property type="project" value="UniProtKB-SubCell"/>
</dbReference>
<evidence type="ECO:0000256" key="3">
    <source>
        <dbReference type="ARBA" id="ARBA00008661"/>
    </source>
</evidence>
<comment type="pathway">
    <text evidence="2">Protein modification; protein glycosylation.</text>
</comment>
<evidence type="ECO:0000256" key="9">
    <source>
        <dbReference type="ARBA" id="ARBA00023034"/>
    </source>
</evidence>
<evidence type="ECO:0000256" key="8">
    <source>
        <dbReference type="ARBA" id="ARBA00022989"/>
    </source>
</evidence>
<evidence type="ECO:0000256" key="5">
    <source>
        <dbReference type="ARBA" id="ARBA00022679"/>
    </source>
</evidence>
<dbReference type="Ensembl" id="ENSHCOT00000023415.1">
    <property type="protein sequence ID" value="ENSHCOP00000015495.1"/>
    <property type="gene ID" value="ENSHCOG00000019111.1"/>
</dbReference>
<evidence type="ECO:0000256" key="11">
    <source>
        <dbReference type="ARBA" id="ARBA00023136"/>
    </source>
</evidence>
<dbReference type="Proteomes" id="UP000264820">
    <property type="component" value="Unplaced"/>
</dbReference>
<dbReference type="GO" id="GO:0006493">
    <property type="term" value="P:protein O-linked glycosylation"/>
    <property type="evidence" value="ECO:0007669"/>
    <property type="project" value="TreeGrafter"/>
</dbReference>
<proteinExistence type="inferred from homology"/>
<keyword evidence="12" id="KW-0325">Glycoprotein</keyword>
<dbReference type="InterPro" id="IPR002659">
    <property type="entry name" value="Glyco_trans_31"/>
</dbReference>
<keyword evidence="11" id="KW-0472">Membrane</keyword>
<keyword evidence="7" id="KW-0735">Signal-anchor</keyword>
<comment type="subcellular location">
    <subcellularLocation>
        <location evidence="1 13">Golgi apparatus membrane</location>
        <topology evidence="1 13">Single-pass type II membrane protein</topology>
    </subcellularLocation>
</comment>
<name>A0A3Q3DM03_HIPCM</name>
<accession>A0A3Q3DM03</accession>
<comment type="similarity">
    <text evidence="3 13">Belongs to the glycosyltransferase 31 family.</text>
</comment>
<dbReference type="PANTHER" id="PTHR11214">
    <property type="entry name" value="BETA-1,3-N-ACETYLGLUCOSAMINYLTRANSFERASE"/>
    <property type="match status" value="1"/>
</dbReference>
<keyword evidence="10" id="KW-0443">Lipid metabolism</keyword>
<evidence type="ECO:0000313" key="14">
    <source>
        <dbReference type="Ensembl" id="ENSHCOP00000015495.1"/>
    </source>
</evidence>
<keyword evidence="8" id="KW-1133">Transmembrane helix</keyword>